<dbReference type="Pfam" id="PF01522">
    <property type="entry name" value="Polysacc_deac_1"/>
    <property type="match status" value="1"/>
</dbReference>
<dbReference type="Gene3D" id="3.20.20.370">
    <property type="entry name" value="Glycoside hydrolase/deacetylase"/>
    <property type="match status" value="1"/>
</dbReference>
<accession>A0AAN7WF45</accession>
<dbReference type="InterPro" id="IPR011330">
    <property type="entry name" value="Glyco_hydro/deAcase_b/a-brl"/>
</dbReference>
<proteinExistence type="predicted"/>
<dbReference type="GO" id="GO:0016810">
    <property type="term" value="F:hydrolase activity, acting on carbon-nitrogen (but not peptide) bonds"/>
    <property type="evidence" value="ECO:0007669"/>
    <property type="project" value="InterPro"/>
</dbReference>
<gene>
    <name evidence="2" type="ORF">LTR97_000687</name>
</gene>
<feature type="domain" description="NodB homology" evidence="1">
    <location>
        <begin position="70"/>
        <end position="301"/>
    </location>
</feature>
<sequence>MVADKYTEEWLEREFIGYGMEPPNPMWPGGAKVCVSFIVQYYMGAETSVLNGDEENCGDLFEIPTQTATKDRYESAEQGAREGVPRLLSLFNRHNVPVTWNFYTRAIERNAFWVQPIIDSGAELSLGGYRWRDNLHENVEPETEDEDIQKSIDILQSVTKDKLVPKGWFVERRSNISTKLYTLAHKSRQIPLLYSSDSCQDDLPYWVPSPATGPSEGLLMVPFTYDTSDLRFNMRGSGWASPADWATYMKDTFDCFYEEAEAGEPKMMTVILHPHICGRPNRTKHLENFIKYAQSKGAWFARRADVASHWQTKFPYDASTAFGQTPVPECGQISTPA</sequence>
<dbReference type="PANTHER" id="PTHR43123:SF4">
    <property type="entry name" value="POLYSACCHARIDE DEACETYLASE"/>
    <property type="match status" value="1"/>
</dbReference>
<organism evidence="2 3">
    <name type="scientific">Elasticomyces elasticus</name>
    <dbReference type="NCBI Taxonomy" id="574655"/>
    <lineage>
        <taxon>Eukaryota</taxon>
        <taxon>Fungi</taxon>
        <taxon>Dikarya</taxon>
        <taxon>Ascomycota</taxon>
        <taxon>Pezizomycotina</taxon>
        <taxon>Dothideomycetes</taxon>
        <taxon>Dothideomycetidae</taxon>
        <taxon>Mycosphaerellales</taxon>
        <taxon>Teratosphaeriaceae</taxon>
        <taxon>Elasticomyces</taxon>
    </lineage>
</organism>
<name>A0AAN7WF45_9PEZI</name>
<evidence type="ECO:0000313" key="3">
    <source>
        <dbReference type="Proteomes" id="UP001310594"/>
    </source>
</evidence>
<dbReference type="AlphaFoldDB" id="A0AAN7WF45"/>
<dbReference type="SUPFAM" id="SSF88713">
    <property type="entry name" value="Glycoside hydrolase/deacetylase"/>
    <property type="match status" value="1"/>
</dbReference>
<dbReference type="InterPro" id="IPR002509">
    <property type="entry name" value="NODB_dom"/>
</dbReference>
<protein>
    <recommendedName>
        <fullName evidence="1">NodB homology domain-containing protein</fullName>
    </recommendedName>
</protein>
<dbReference type="EMBL" id="JAVRQU010000001">
    <property type="protein sequence ID" value="KAK5708147.1"/>
    <property type="molecule type" value="Genomic_DNA"/>
</dbReference>
<dbReference type="Proteomes" id="UP001310594">
    <property type="component" value="Unassembled WGS sequence"/>
</dbReference>
<comment type="caution">
    <text evidence="2">The sequence shown here is derived from an EMBL/GenBank/DDBJ whole genome shotgun (WGS) entry which is preliminary data.</text>
</comment>
<dbReference type="PROSITE" id="PS51677">
    <property type="entry name" value="NODB"/>
    <property type="match status" value="1"/>
</dbReference>
<dbReference type="GO" id="GO:0005975">
    <property type="term" value="P:carbohydrate metabolic process"/>
    <property type="evidence" value="ECO:0007669"/>
    <property type="project" value="InterPro"/>
</dbReference>
<reference evidence="2" key="1">
    <citation type="submission" date="2023-08" db="EMBL/GenBank/DDBJ databases">
        <title>Black Yeasts Isolated from many extreme environments.</title>
        <authorList>
            <person name="Coleine C."/>
            <person name="Stajich J.E."/>
            <person name="Selbmann L."/>
        </authorList>
    </citation>
    <scope>NUCLEOTIDE SEQUENCE</scope>
    <source>
        <strain evidence="2">CCFEE 5810</strain>
    </source>
</reference>
<evidence type="ECO:0000259" key="1">
    <source>
        <dbReference type="PROSITE" id="PS51677"/>
    </source>
</evidence>
<dbReference type="PANTHER" id="PTHR43123">
    <property type="entry name" value="POLYSACCHARIDE DEACETYLASE-RELATED"/>
    <property type="match status" value="1"/>
</dbReference>
<evidence type="ECO:0000313" key="2">
    <source>
        <dbReference type="EMBL" id="KAK5708147.1"/>
    </source>
</evidence>